<evidence type="ECO:0000313" key="8">
    <source>
        <dbReference type="Proteomes" id="UP001369815"/>
    </source>
</evidence>
<dbReference type="InterPro" id="IPR012349">
    <property type="entry name" value="Split_barrel_FMN-bd"/>
</dbReference>
<organism evidence="7 8">
    <name type="scientific">Daldinia eschscholtzii</name>
    <dbReference type="NCBI Taxonomy" id="292717"/>
    <lineage>
        <taxon>Eukaryota</taxon>
        <taxon>Fungi</taxon>
        <taxon>Dikarya</taxon>
        <taxon>Ascomycota</taxon>
        <taxon>Pezizomycotina</taxon>
        <taxon>Sordariomycetes</taxon>
        <taxon>Xylariomycetidae</taxon>
        <taxon>Xylariales</taxon>
        <taxon>Hypoxylaceae</taxon>
        <taxon>Daldinia</taxon>
    </lineage>
</organism>
<dbReference type="GO" id="GO:0010181">
    <property type="term" value="F:FMN binding"/>
    <property type="evidence" value="ECO:0007669"/>
    <property type="project" value="InterPro"/>
</dbReference>
<evidence type="ECO:0000259" key="6">
    <source>
        <dbReference type="SMART" id="SM00903"/>
    </source>
</evidence>
<evidence type="ECO:0000256" key="2">
    <source>
        <dbReference type="ARBA" id="ARBA00022630"/>
    </source>
</evidence>
<name>A0AAX6MCT0_9PEZI</name>
<evidence type="ECO:0000256" key="5">
    <source>
        <dbReference type="SAM" id="MobiDB-lite"/>
    </source>
</evidence>
<dbReference type="PANTHER" id="PTHR33798">
    <property type="entry name" value="FLAVOPROTEIN OXYGENASE"/>
    <property type="match status" value="1"/>
</dbReference>
<evidence type="ECO:0000256" key="1">
    <source>
        <dbReference type="ARBA" id="ARBA00001917"/>
    </source>
</evidence>
<protein>
    <recommendedName>
        <fullName evidence="6">Flavin reductase like domain-containing protein</fullName>
    </recommendedName>
</protein>
<reference evidence="7 8" key="1">
    <citation type="journal article" date="2024" name="Front Chem Biol">
        <title>Unveiling the potential of Daldinia eschscholtzii MFLUCC 19-0629 through bioactivity and bioinformatics studies for enhanced sustainable agriculture production.</title>
        <authorList>
            <person name="Brooks S."/>
            <person name="Weaver J.A."/>
            <person name="Klomchit A."/>
            <person name="Alharthi S.A."/>
            <person name="Onlamun T."/>
            <person name="Nurani R."/>
            <person name="Vong T.K."/>
            <person name="Alberti F."/>
            <person name="Greco C."/>
        </authorList>
    </citation>
    <scope>NUCLEOTIDE SEQUENCE [LARGE SCALE GENOMIC DNA]</scope>
    <source>
        <strain evidence="7">MFLUCC 19-0629</strain>
    </source>
</reference>
<proteinExistence type="inferred from homology"/>
<gene>
    <name evidence="7" type="ORF">Daesc_008325</name>
</gene>
<dbReference type="SUPFAM" id="SSF50475">
    <property type="entry name" value="FMN-binding split barrel"/>
    <property type="match status" value="1"/>
</dbReference>
<dbReference type="Pfam" id="PF01613">
    <property type="entry name" value="Flavin_Reduct"/>
    <property type="match status" value="1"/>
</dbReference>
<comment type="caution">
    <text evidence="7">The sequence shown here is derived from an EMBL/GenBank/DDBJ whole genome shotgun (WGS) entry which is preliminary data.</text>
</comment>
<dbReference type="InterPro" id="IPR002563">
    <property type="entry name" value="Flavin_Rdtase-like_dom"/>
</dbReference>
<dbReference type="Proteomes" id="UP001369815">
    <property type="component" value="Unassembled WGS sequence"/>
</dbReference>
<evidence type="ECO:0000256" key="3">
    <source>
        <dbReference type="ARBA" id="ARBA00022643"/>
    </source>
</evidence>
<accession>A0AAX6MCT0</accession>
<feature type="region of interest" description="Disordered" evidence="5">
    <location>
        <begin position="308"/>
        <end position="333"/>
    </location>
</feature>
<keyword evidence="8" id="KW-1185">Reference proteome</keyword>
<dbReference type="Gene3D" id="2.30.110.10">
    <property type="entry name" value="Electron Transport, Fmn-binding Protein, Chain A"/>
    <property type="match status" value="1"/>
</dbReference>
<sequence length="333" mass="36026">MIRSTATANGKNNDRNNINMSVATAQEAAIKRNPHPDFKKVEASRPDWDKDSQFRYTKTVDPNWQLGSGANSLRDAGVDDGKKHVCIDPYEAGRPAVFNYKLLISGIVPRPIGFVSTQAAAATDGSSSSSSSSGAPARNLAPFSWFNMVNHDPPLFALGVAATLAAPKDTLRNLLETKECVVSIIGEDILEAANATSVDAPYGASEWDVSGLTPVFDTVDVKAPRVKEAVFSVECRLESVREFESRATPGKKTGCLVVLEGTRFWVREDALNDDRNLIDPAILRPVSRLGGITYARVREAVEIQRPSFKGDVGGEEGYEKLKGKGKGNGEDRT</sequence>
<feature type="domain" description="Flavin reductase like" evidence="6">
    <location>
        <begin position="105"/>
        <end position="279"/>
    </location>
</feature>
<keyword evidence="3" id="KW-0288">FMN</keyword>
<feature type="compositionally biased region" description="Basic and acidic residues" evidence="5">
    <location>
        <begin position="317"/>
        <end position="333"/>
    </location>
</feature>
<dbReference type="AlphaFoldDB" id="A0AAX6MCT0"/>
<keyword evidence="2" id="KW-0285">Flavoprotein</keyword>
<dbReference type="SMART" id="SM00903">
    <property type="entry name" value="Flavin_Reduct"/>
    <property type="match status" value="1"/>
</dbReference>
<comment type="cofactor">
    <cofactor evidence="1">
        <name>FMN</name>
        <dbReference type="ChEBI" id="CHEBI:58210"/>
    </cofactor>
</comment>
<evidence type="ECO:0000313" key="7">
    <source>
        <dbReference type="EMBL" id="KAK6950002.1"/>
    </source>
</evidence>
<dbReference type="PANTHER" id="PTHR33798:SF5">
    <property type="entry name" value="FLAVIN REDUCTASE LIKE DOMAIN-CONTAINING PROTEIN"/>
    <property type="match status" value="1"/>
</dbReference>
<evidence type="ECO:0000256" key="4">
    <source>
        <dbReference type="ARBA" id="ARBA00038054"/>
    </source>
</evidence>
<dbReference type="EMBL" id="JBANMG010000008">
    <property type="protein sequence ID" value="KAK6950002.1"/>
    <property type="molecule type" value="Genomic_DNA"/>
</dbReference>
<comment type="similarity">
    <text evidence="4">Belongs to the flavoredoxin family.</text>
</comment>